<proteinExistence type="predicted"/>
<dbReference type="EMBL" id="VZUS01000005">
    <property type="protein sequence ID" value="KAB1185096.1"/>
    <property type="molecule type" value="Genomic_DNA"/>
</dbReference>
<dbReference type="InterPro" id="IPR046674">
    <property type="entry name" value="DUF6544"/>
</dbReference>
<organism evidence="1">
    <name type="scientific">Haloferax sp. CBA1149</name>
    <dbReference type="NCBI Taxonomy" id="2650753"/>
    <lineage>
        <taxon>Archaea</taxon>
        <taxon>Methanobacteriati</taxon>
        <taxon>Methanobacteriota</taxon>
        <taxon>Stenosarchaea group</taxon>
        <taxon>Halobacteria</taxon>
        <taxon>Halobacteriales</taxon>
        <taxon>Haloferacaceae</taxon>
        <taxon>Haloferax</taxon>
    </lineage>
</organism>
<sequence>MSLNRLLGVAGVVVLGGVALLAVSRVRAGGVSTRLVERLEADAVPESNQTDTVTADDFEGLPAPVQRYLDHVITDGRPYVRTARLHQTGAFRLGDSTAPWKPLEATQQYTVGPPGFVWDARIEFLPHVPIRVVDAYVDGTGVLTAKLFSLIPLANAESTRELDEGELARHLAEMVWFPTAFLPGQGVEWEALDAHSARATLTHRETSASVVFHFDENDEITRVTAERWYETDDGSYELHPWTGYFFDYHDVDGLRIPGAGEVEWNLPDGDRPYWRAAIDDIEYTP</sequence>
<reference evidence="1" key="1">
    <citation type="submission" date="2019-09" db="EMBL/GenBank/DDBJ databases">
        <title>Genomic analysis of Haloferax sp. CBA1149.</title>
        <authorList>
            <person name="Roh S.W."/>
        </authorList>
    </citation>
    <scope>NUCLEOTIDE SEQUENCE</scope>
    <source>
        <strain evidence="1">CBA1149</strain>
    </source>
</reference>
<dbReference type="Pfam" id="PF20181">
    <property type="entry name" value="DUF6544"/>
    <property type="match status" value="1"/>
</dbReference>
<comment type="caution">
    <text evidence="1">The sequence shown here is derived from an EMBL/GenBank/DDBJ whole genome shotgun (WGS) entry which is preliminary data.</text>
</comment>
<name>A0A643JSH7_9EURY</name>
<accession>A0A643JSH7</accession>
<gene>
    <name evidence="1" type="ORF">Hfx1149_16365</name>
</gene>
<evidence type="ECO:0000313" key="1">
    <source>
        <dbReference type="EMBL" id="KAB1185096.1"/>
    </source>
</evidence>
<protein>
    <submittedName>
        <fullName evidence="1">Uncharacterized protein</fullName>
    </submittedName>
</protein>
<dbReference type="AlphaFoldDB" id="A0A643JSH7"/>